<organism evidence="2 3">
    <name type="scientific">Moraxella catarrhalis</name>
    <name type="common">Branhamella catarrhalis</name>
    <dbReference type="NCBI Taxonomy" id="480"/>
    <lineage>
        <taxon>Bacteria</taxon>
        <taxon>Pseudomonadati</taxon>
        <taxon>Pseudomonadota</taxon>
        <taxon>Gammaproteobacteria</taxon>
        <taxon>Moraxellales</taxon>
        <taxon>Moraxellaceae</taxon>
        <taxon>Moraxella</taxon>
    </lineage>
</organism>
<dbReference type="AlphaFoldDB" id="A0AB36DMH7"/>
<name>A0AB36DMH7_MORCA</name>
<dbReference type="NCBIfam" id="TIGR02584">
    <property type="entry name" value="cas_NE0113"/>
    <property type="match status" value="1"/>
</dbReference>
<evidence type="ECO:0000313" key="2">
    <source>
        <dbReference type="EMBL" id="OAV22894.1"/>
    </source>
</evidence>
<evidence type="ECO:0000259" key="1">
    <source>
        <dbReference type="Pfam" id="PF09623"/>
    </source>
</evidence>
<accession>A0AB36DMH7</accession>
<sequence length="363" mass="41698">MTKILFLVTGMTPQIITETIWALACDPELSHQERFIPDEVHVLSTDDGLNQIRSRLFSEKQGSKFAQFQEEYPQLANMTFDDSDDYLHVIKDRDGNILKDLKTPNDNELAADLICQMIRQFTERDDVVLHVSIAGGRKTMGFYAGYALSLYGRACDRMSHVLVEERYESARDFFYPSVFDNVFVTNRDNVELRTKDAKIWLAQIPFVRLRNSLSNHDIVASKSFSEVIETLNLSLKPLQMTLDINNRHISIGDKICSLTPKEFSIYLLCAKLLQKGEILHYPSREFADDIGQAHQQLFNQIYGYYKNRDDIIVDNSYLSTALSTMKRKLIAEFGMTIYEKICIQSKAHGYGIVLPAEQIIIHE</sequence>
<protein>
    <submittedName>
        <fullName evidence="2">CRISPR-associated protein</fullName>
    </submittedName>
</protein>
<feature type="domain" description="CRISPR system ring nuclease SSO2081-like" evidence="1">
    <location>
        <begin position="12"/>
        <end position="231"/>
    </location>
</feature>
<dbReference type="Pfam" id="PF09623">
    <property type="entry name" value="Cas_NE0113"/>
    <property type="match status" value="1"/>
</dbReference>
<comment type="caution">
    <text evidence="2">The sequence shown here is derived from an EMBL/GenBank/DDBJ whole genome shotgun (WGS) entry which is preliminary data.</text>
</comment>
<dbReference type="Proteomes" id="UP000078295">
    <property type="component" value="Unassembled WGS sequence"/>
</dbReference>
<dbReference type="RefSeq" id="WP_064604995.1">
    <property type="nucleotide sequence ID" value="NZ_JAABLA010000008.1"/>
</dbReference>
<proteinExistence type="predicted"/>
<evidence type="ECO:0000313" key="3">
    <source>
        <dbReference type="Proteomes" id="UP000078295"/>
    </source>
</evidence>
<dbReference type="EMBL" id="LXHQ01000049">
    <property type="protein sequence ID" value="OAV22894.1"/>
    <property type="molecule type" value="Genomic_DNA"/>
</dbReference>
<dbReference type="CDD" id="cd09741">
    <property type="entry name" value="Csx1_III-U"/>
    <property type="match status" value="1"/>
</dbReference>
<dbReference type="InterPro" id="IPR013413">
    <property type="entry name" value="CRISPR-assoc_prot_NE0113"/>
</dbReference>
<dbReference type="InterPro" id="IPR019092">
    <property type="entry name" value="SSO2081-like_dom"/>
</dbReference>
<gene>
    <name evidence="2" type="ORF">AO370_1904</name>
</gene>
<reference evidence="2 3" key="1">
    <citation type="journal article" date="2016" name="Genome Biol. Evol.">
        <title>Comparative Genomic Analyses of the Moraxella catarrhalis Serosensitive and Seroresistant Lineages Demonstrate Their Independent Evolution.</title>
        <authorList>
            <person name="Earl J.P."/>
            <person name="de Vries S.P."/>
            <person name="Ahmed A."/>
            <person name="Powell E."/>
            <person name="Schultz M.P."/>
            <person name="Hermans P.W."/>
            <person name="Hill D.J."/>
            <person name="Zhou Z."/>
            <person name="Constantinidou C.I."/>
            <person name="Hu F.Z."/>
            <person name="Bootsma H.J."/>
            <person name="Ehrlich G.D."/>
        </authorList>
    </citation>
    <scope>NUCLEOTIDE SEQUENCE [LARGE SCALE GENOMIC DNA]</scope>
    <source>
        <strain evidence="2 3">F23</strain>
    </source>
</reference>